<dbReference type="AlphaFoldDB" id="A0A0A9CQ46"/>
<sequence>MALLLKRSVSETSPLCTDPPRCSGRKPSSGILFTAWWKSRRLNF</sequence>
<accession>A0A0A9CQ46</accession>
<reference evidence="2" key="2">
    <citation type="journal article" date="2015" name="Data Brief">
        <title>Shoot transcriptome of the giant reed, Arundo donax.</title>
        <authorList>
            <person name="Barrero R.A."/>
            <person name="Guerrero F.D."/>
            <person name="Moolhuijzen P."/>
            <person name="Goolsby J.A."/>
            <person name="Tidwell J."/>
            <person name="Bellgard S.E."/>
            <person name="Bellgard M.I."/>
        </authorList>
    </citation>
    <scope>NUCLEOTIDE SEQUENCE</scope>
    <source>
        <tissue evidence="2">Shoot tissue taken approximately 20 cm above the soil surface</tissue>
    </source>
</reference>
<evidence type="ECO:0000313" key="2">
    <source>
        <dbReference type="EMBL" id="JAD73587.1"/>
    </source>
</evidence>
<protein>
    <submittedName>
        <fullName evidence="2">Uncharacterized protein</fullName>
    </submittedName>
</protein>
<organism evidence="2">
    <name type="scientific">Arundo donax</name>
    <name type="common">Giant reed</name>
    <name type="synonym">Donax arundinaceus</name>
    <dbReference type="NCBI Taxonomy" id="35708"/>
    <lineage>
        <taxon>Eukaryota</taxon>
        <taxon>Viridiplantae</taxon>
        <taxon>Streptophyta</taxon>
        <taxon>Embryophyta</taxon>
        <taxon>Tracheophyta</taxon>
        <taxon>Spermatophyta</taxon>
        <taxon>Magnoliopsida</taxon>
        <taxon>Liliopsida</taxon>
        <taxon>Poales</taxon>
        <taxon>Poaceae</taxon>
        <taxon>PACMAD clade</taxon>
        <taxon>Arundinoideae</taxon>
        <taxon>Arundineae</taxon>
        <taxon>Arundo</taxon>
    </lineage>
</organism>
<proteinExistence type="predicted"/>
<dbReference type="EMBL" id="GBRH01224308">
    <property type="protein sequence ID" value="JAD73587.1"/>
    <property type="molecule type" value="Transcribed_RNA"/>
</dbReference>
<name>A0A0A9CQ46_ARUDO</name>
<evidence type="ECO:0000256" key="1">
    <source>
        <dbReference type="SAM" id="MobiDB-lite"/>
    </source>
</evidence>
<reference evidence="2" key="1">
    <citation type="submission" date="2014-09" db="EMBL/GenBank/DDBJ databases">
        <authorList>
            <person name="Magalhaes I.L.F."/>
            <person name="Oliveira U."/>
            <person name="Santos F.R."/>
            <person name="Vidigal T.H.D.A."/>
            <person name="Brescovit A.D."/>
            <person name="Santos A.J."/>
        </authorList>
    </citation>
    <scope>NUCLEOTIDE SEQUENCE</scope>
    <source>
        <tissue evidence="2">Shoot tissue taken approximately 20 cm above the soil surface</tissue>
    </source>
</reference>
<feature type="region of interest" description="Disordered" evidence="1">
    <location>
        <begin position="1"/>
        <end position="25"/>
    </location>
</feature>